<dbReference type="InterPro" id="IPR001375">
    <property type="entry name" value="Peptidase_S9_cat"/>
</dbReference>
<dbReference type="eggNOG" id="COG1073">
    <property type="taxonomic scope" value="Bacteria"/>
</dbReference>
<dbReference type="SUPFAM" id="SSF53474">
    <property type="entry name" value="alpha/beta-Hydrolases"/>
    <property type="match status" value="1"/>
</dbReference>
<dbReference type="Proteomes" id="UP000196560">
    <property type="component" value="Unassembled WGS sequence"/>
</dbReference>
<feature type="transmembrane region" description="Helical" evidence="1">
    <location>
        <begin position="12"/>
        <end position="40"/>
    </location>
</feature>
<dbReference type="PANTHER" id="PTHR43358:SF4">
    <property type="entry name" value="ALPHA_BETA HYDROLASE FOLD-1 DOMAIN-CONTAINING PROTEIN"/>
    <property type="match status" value="1"/>
</dbReference>
<reference evidence="4" key="1">
    <citation type="submission" date="2017-04" db="EMBL/GenBank/DDBJ databases">
        <title>Function of individual gut microbiota members based on whole genome sequencing of pure cultures obtained from chicken caecum.</title>
        <authorList>
            <person name="Medvecky M."/>
            <person name="Cejkova D."/>
            <person name="Polansky O."/>
            <person name="Karasova D."/>
            <person name="Kubasova T."/>
            <person name="Cizek A."/>
            <person name="Rychlik I."/>
        </authorList>
    </citation>
    <scope>NUCLEOTIDE SEQUENCE [LARGE SCALE GENOMIC DNA]</scope>
    <source>
        <strain evidence="4">An70</strain>
    </source>
</reference>
<keyword evidence="1" id="KW-0472">Membrane</keyword>
<dbReference type="EMBL" id="NFHO01000003">
    <property type="protein sequence ID" value="OUN43693.1"/>
    <property type="molecule type" value="Genomic_DNA"/>
</dbReference>
<evidence type="ECO:0000313" key="3">
    <source>
        <dbReference type="EMBL" id="OUN43693.1"/>
    </source>
</evidence>
<sequence>MSCSVGTRLEGVGTYVLIPVFGVLAAAGVGAAGVTGSALFDFALNPRSERSVMARLRAGEAEGFDSEAAASDPRRFEARRWFEESKQSVQIEASDGGSLRGWLLPVEGIRASDDGRALESLDGAAGEPRGRVFGILCHGYSGRPSDLCIEAQIAHSFGITVLAPAARGHERNDDRYVTMGWRDANDLLGWIDLIRAFDPAARIALYGVSMGGAEVMMASGLALPPNVRCIVEDCGYTSVWDEFSVQIGMQLKLPAVPLLNAASAVCRARAGYGFKEASAERRLRRAAVPMLFIHGSEDRFVPFWMLDRLYDACASPVKEKLIIEGAGHGLSSTVDPDRYWGAVGSFLQRYLF</sequence>
<dbReference type="STRING" id="1118060.GCA_000311845_01219"/>
<evidence type="ECO:0000313" key="4">
    <source>
        <dbReference type="Proteomes" id="UP000196560"/>
    </source>
</evidence>
<dbReference type="GO" id="GO:0008236">
    <property type="term" value="F:serine-type peptidase activity"/>
    <property type="evidence" value="ECO:0007669"/>
    <property type="project" value="InterPro"/>
</dbReference>
<keyword evidence="1" id="KW-1133">Transmembrane helix</keyword>
<keyword evidence="4" id="KW-1185">Reference proteome</keyword>
<name>A0A1Y3U4I6_9ACTN</name>
<organism evidence="3 4">
    <name type="scientific">Enorma massiliensis</name>
    <dbReference type="NCBI Taxonomy" id="1472761"/>
    <lineage>
        <taxon>Bacteria</taxon>
        <taxon>Bacillati</taxon>
        <taxon>Actinomycetota</taxon>
        <taxon>Coriobacteriia</taxon>
        <taxon>Coriobacteriales</taxon>
        <taxon>Coriobacteriaceae</taxon>
        <taxon>Enorma</taxon>
    </lineage>
</organism>
<comment type="caution">
    <text evidence="3">The sequence shown here is derived from an EMBL/GenBank/DDBJ whole genome shotgun (WGS) entry which is preliminary data.</text>
</comment>
<evidence type="ECO:0000256" key="1">
    <source>
        <dbReference type="SAM" id="Phobius"/>
    </source>
</evidence>
<dbReference type="Pfam" id="PF00326">
    <property type="entry name" value="Peptidase_S9"/>
    <property type="match status" value="1"/>
</dbReference>
<dbReference type="InterPro" id="IPR052920">
    <property type="entry name" value="DNA-binding_regulatory"/>
</dbReference>
<accession>A0A1Y3U4I6</accession>
<feature type="domain" description="Peptidase S9 prolyl oligopeptidase catalytic" evidence="2">
    <location>
        <begin position="151"/>
        <end position="339"/>
    </location>
</feature>
<protein>
    <recommendedName>
        <fullName evidence="2">Peptidase S9 prolyl oligopeptidase catalytic domain-containing protein</fullName>
    </recommendedName>
</protein>
<dbReference type="GO" id="GO:0006508">
    <property type="term" value="P:proteolysis"/>
    <property type="evidence" value="ECO:0007669"/>
    <property type="project" value="InterPro"/>
</dbReference>
<evidence type="ECO:0000259" key="2">
    <source>
        <dbReference type="Pfam" id="PF00326"/>
    </source>
</evidence>
<dbReference type="Gene3D" id="3.40.50.1820">
    <property type="entry name" value="alpha/beta hydrolase"/>
    <property type="match status" value="1"/>
</dbReference>
<dbReference type="InterPro" id="IPR029058">
    <property type="entry name" value="AB_hydrolase_fold"/>
</dbReference>
<dbReference type="AlphaFoldDB" id="A0A1Y3U4I6"/>
<proteinExistence type="predicted"/>
<keyword evidence="1" id="KW-0812">Transmembrane</keyword>
<gene>
    <name evidence="3" type="ORF">B5G21_03115</name>
</gene>
<dbReference type="PANTHER" id="PTHR43358">
    <property type="entry name" value="ALPHA/BETA-HYDROLASE"/>
    <property type="match status" value="1"/>
</dbReference>